<comment type="subcellular location">
    <subcellularLocation>
        <location evidence="1">Nucleus</location>
    </subcellularLocation>
</comment>
<dbReference type="Gene3D" id="2.60.40.630">
    <property type="entry name" value="STAT transcription factor, DNA-binding domain"/>
    <property type="match status" value="1"/>
</dbReference>
<dbReference type="PROSITE" id="PS50001">
    <property type="entry name" value="SH2"/>
    <property type="match status" value="1"/>
</dbReference>
<dbReference type="Gene3D" id="1.10.238.10">
    <property type="entry name" value="EF-hand"/>
    <property type="match status" value="1"/>
</dbReference>
<evidence type="ECO:0000256" key="2">
    <source>
        <dbReference type="ARBA" id="ARBA00022999"/>
    </source>
</evidence>
<organism evidence="12">
    <name type="scientific">Anisakis simplex</name>
    <name type="common">Herring worm</name>
    <dbReference type="NCBI Taxonomy" id="6269"/>
    <lineage>
        <taxon>Eukaryota</taxon>
        <taxon>Metazoa</taxon>
        <taxon>Ecdysozoa</taxon>
        <taxon>Nematoda</taxon>
        <taxon>Chromadorea</taxon>
        <taxon>Rhabditida</taxon>
        <taxon>Spirurina</taxon>
        <taxon>Ascaridomorpha</taxon>
        <taxon>Ascaridoidea</taxon>
        <taxon>Anisakidae</taxon>
        <taxon>Anisakis</taxon>
        <taxon>Anisakis simplex complex</taxon>
    </lineage>
</organism>
<evidence type="ECO:0000313" key="12">
    <source>
        <dbReference type="WBParaSite" id="ASIM_0000101501-mRNA-1"/>
    </source>
</evidence>
<evidence type="ECO:0000313" key="10">
    <source>
        <dbReference type="EMBL" id="VDK18217.1"/>
    </source>
</evidence>
<dbReference type="GO" id="GO:0007165">
    <property type="term" value="P:signal transduction"/>
    <property type="evidence" value="ECO:0007669"/>
    <property type="project" value="InterPro"/>
</dbReference>
<dbReference type="WBParaSite" id="ASIM_0000101501-mRNA-1">
    <property type="protein sequence ID" value="ASIM_0000101501-mRNA-1"/>
    <property type="gene ID" value="ASIM_0000101501"/>
</dbReference>
<evidence type="ECO:0000313" key="11">
    <source>
        <dbReference type="Proteomes" id="UP000267096"/>
    </source>
</evidence>
<sequence length="579" mass="66475">MDYTESITDSTVSLSNVSSPFSNVGSPPEAPNVDSQFVNKHNISAEIYQLFKDDVDMLLSGKVPPNEQPQLISRIVNTSMELYTALEEEKQYLMGDVLYSWAARQQKLSIGTLWTQQVHYRVLDTIHQQFEYFGELLEQTMSGVRYLQERFGDDTFNSLYSKLQQMAHYFLYYSIIVSRQPPSVIVKCGEAENHRRSRFWFNTEIRVLGGHAFGVDQEGDGVEIKCFLITDDTARQLLNNAYHDIFENEEFAIEPPSSVFESKEGRGVKAKFDDMRVAKKGQLRRDSVATKRYCLCYSINLKAAHGITLIGKKVSLPFAVLVGPKSDVEARLFLERSFADLVRRPLSDIPTSVDYRELADALEMKFQAIVETPQKSTDGPSIIKPRMFTDHEKEHIIMRLKPDSNGQVNLENFLKLAVCQEFTTKRTSSDGEWKLVAFFDWFFKLAEIVNKYLYQMWMDGLVYGFCGKDEAEELLRACPRSCLLVRFSDVEYGKVKISVRYDNGVLQHHWYDHTDLNARSLHKELLSNHKFSGIECIYPEINLETALGGRQRHHTNRKPRILNPTPVYFDNQGAANSAF</sequence>
<keyword evidence="2 8" id="KW-0727">SH2 domain</keyword>
<keyword evidence="11" id="KW-1185">Reference proteome</keyword>
<keyword evidence="7" id="KW-0539">Nucleus</keyword>
<dbReference type="GO" id="GO:0003677">
    <property type="term" value="F:DNA binding"/>
    <property type="evidence" value="ECO:0007669"/>
    <property type="project" value="UniProtKB-KW"/>
</dbReference>
<dbReference type="Proteomes" id="UP000267096">
    <property type="component" value="Unassembled WGS sequence"/>
</dbReference>
<keyword evidence="6" id="KW-0804">Transcription</keyword>
<dbReference type="Pfam" id="PF24629">
    <property type="entry name" value="STATB_N"/>
    <property type="match status" value="1"/>
</dbReference>
<reference evidence="12" key="1">
    <citation type="submission" date="2017-02" db="UniProtKB">
        <authorList>
            <consortium name="WormBaseParasite"/>
        </authorList>
    </citation>
    <scope>IDENTIFICATION</scope>
</reference>
<evidence type="ECO:0000256" key="4">
    <source>
        <dbReference type="ARBA" id="ARBA00023125"/>
    </source>
</evidence>
<dbReference type="InterPro" id="IPR000980">
    <property type="entry name" value="SH2"/>
</dbReference>
<name>A0A0M3J0H7_ANISI</name>
<accession>A0A0M3J0H7</accession>
<evidence type="ECO:0000256" key="6">
    <source>
        <dbReference type="ARBA" id="ARBA00023163"/>
    </source>
</evidence>
<reference evidence="10 11" key="2">
    <citation type="submission" date="2018-11" db="EMBL/GenBank/DDBJ databases">
        <authorList>
            <consortium name="Pathogen Informatics"/>
        </authorList>
    </citation>
    <scope>NUCLEOTIDE SEQUENCE [LARGE SCALE GENOMIC DNA]</scope>
</reference>
<dbReference type="SUPFAM" id="SSF47655">
    <property type="entry name" value="STAT"/>
    <property type="match status" value="1"/>
</dbReference>
<dbReference type="AlphaFoldDB" id="A0A0M3J0H7"/>
<dbReference type="OrthoDB" id="19300at2759"/>
<dbReference type="CDD" id="cd09919">
    <property type="entry name" value="SH2_STAT_family"/>
    <property type="match status" value="1"/>
</dbReference>
<protein>
    <submittedName>
        <fullName evidence="12">Signal transducer and activator of transcription b (inferred by orthology to a C. elegans protein)</fullName>
    </submittedName>
</protein>
<dbReference type="FunFam" id="2.60.40.630:FF:000006">
    <property type="entry name" value="Signal transducer and activator of transcription b"/>
    <property type="match status" value="1"/>
</dbReference>
<dbReference type="InterPro" id="IPR036860">
    <property type="entry name" value="SH2_dom_sf"/>
</dbReference>
<keyword evidence="3" id="KW-0805">Transcription regulation</keyword>
<dbReference type="SUPFAM" id="SSF55550">
    <property type="entry name" value="SH2 domain"/>
    <property type="match status" value="1"/>
</dbReference>
<feature type="domain" description="SH2" evidence="9">
    <location>
        <begin position="457"/>
        <end position="534"/>
    </location>
</feature>
<evidence type="ECO:0000256" key="1">
    <source>
        <dbReference type="ARBA" id="ARBA00004123"/>
    </source>
</evidence>
<dbReference type="Gene3D" id="3.30.505.10">
    <property type="entry name" value="SH2 domain"/>
    <property type="match status" value="1"/>
</dbReference>
<dbReference type="InterPro" id="IPR015988">
    <property type="entry name" value="STAT_TF_CC"/>
</dbReference>
<evidence type="ECO:0000259" key="9">
    <source>
        <dbReference type="PROSITE" id="PS50001"/>
    </source>
</evidence>
<evidence type="ECO:0000256" key="5">
    <source>
        <dbReference type="ARBA" id="ARBA00023159"/>
    </source>
</evidence>
<dbReference type="GO" id="GO:0005634">
    <property type="term" value="C:nucleus"/>
    <property type="evidence" value="ECO:0007669"/>
    <property type="project" value="UniProtKB-SubCell"/>
</dbReference>
<dbReference type="EMBL" id="UYRR01000791">
    <property type="protein sequence ID" value="VDK18217.1"/>
    <property type="molecule type" value="Genomic_DNA"/>
</dbReference>
<dbReference type="GO" id="GO:0003700">
    <property type="term" value="F:DNA-binding transcription factor activity"/>
    <property type="evidence" value="ECO:0007669"/>
    <property type="project" value="InterPro"/>
</dbReference>
<dbReference type="InterPro" id="IPR057515">
    <property type="entry name" value="STATB_N"/>
</dbReference>
<evidence type="ECO:0000256" key="7">
    <source>
        <dbReference type="ARBA" id="ARBA00023242"/>
    </source>
</evidence>
<dbReference type="PANTHER" id="PTHR11801">
    <property type="entry name" value="SIGNAL TRANSDUCER AND ACTIVATOR OF TRANSCRIPTION"/>
    <property type="match status" value="1"/>
</dbReference>
<proteinExistence type="predicted"/>
<keyword evidence="5" id="KW-0010">Activator</keyword>
<keyword evidence="4" id="KW-0238">DNA-binding</keyword>
<dbReference type="InterPro" id="IPR001217">
    <property type="entry name" value="STAT"/>
</dbReference>
<gene>
    <name evidence="10" type="ORF">ASIM_LOCUS910</name>
</gene>
<evidence type="ECO:0000256" key="3">
    <source>
        <dbReference type="ARBA" id="ARBA00023015"/>
    </source>
</evidence>
<evidence type="ECO:0000256" key="8">
    <source>
        <dbReference type="PROSITE-ProRule" id="PRU00191"/>
    </source>
</evidence>
<dbReference type="InterPro" id="IPR012345">
    <property type="entry name" value="STAT_TF_DNA-bd_N"/>
</dbReference>